<dbReference type="GO" id="GO:0000132">
    <property type="term" value="P:establishment of mitotic spindle orientation"/>
    <property type="evidence" value="ECO:0007669"/>
    <property type="project" value="TreeGrafter"/>
</dbReference>
<evidence type="ECO:0000313" key="5">
    <source>
        <dbReference type="Proteomes" id="UP001488838"/>
    </source>
</evidence>
<proteinExistence type="predicted"/>
<gene>
    <name evidence="4" type="ORF">U0070_015485</name>
</gene>
<protein>
    <recommendedName>
        <fullName evidence="6">Protein Spindly</fullName>
    </recommendedName>
</protein>
<feature type="coiled-coil region" evidence="2">
    <location>
        <begin position="65"/>
        <end position="131"/>
    </location>
</feature>
<dbReference type="PANTHER" id="PTHR32123:SF9">
    <property type="entry name" value="PROTEIN SPINDLY"/>
    <property type="match status" value="1"/>
</dbReference>
<dbReference type="GO" id="GO:0000922">
    <property type="term" value="C:spindle pole"/>
    <property type="evidence" value="ECO:0007669"/>
    <property type="project" value="TreeGrafter"/>
</dbReference>
<dbReference type="GO" id="GO:0007080">
    <property type="term" value="P:mitotic metaphase chromosome alignment"/>
    <property type="evidence" value="ECO:0007669"/>
    <property type="project" value="TreeGrafter"/>
</dbReference>
<evidence type="ECO:0000256" key="1">
    <source>
        <dbReference type="ARBA" id="ARBA00023054"/>
    </source>
</evidence>
<evidence type="ECO:0000313" key="4">
    <source>
        <dbReference type="EMBL" id="KAK7801636.1"/>
    </source>
</evidence>
<dbReference type="EMBL" id="JBBHLL010000493">
    <property type="protein sequence ID" value="KAK7801636.1"/>
    <property type="molecule type" value="Genomic_DNA"/>
</dbReference>
<reference evidence="4 5" key="1">
    <citation type="journal article" date="2023" name="bioRxiv">
        <title>Conserved and derived expression patterns and positive selection on dental genes reveal complex evolutionary context of ever-growing rodent molars.</title>
        <authorList>
            <person name="Calamari Z.T."/>
            <person name="Song A."/>
            <person name="Cohen E."/>
            <person name="Akter M."/>
            <person name="Roy R.D."/>
            <person name="Hallikas O."/>
            <person name="Christensen M.M."/>
            <person name="Li P."/>
            <person name="Marangoni P."/>
            <person name="Jernvall J."/>
            <person name="Klein O.D."/>
        </authorList>
    </citation>
    <scope>NUCLEOTIDE SEQUENCE [LARGE SCALE GENOMIC DNA]</scope>
    <source>
        <strain evidence="4">V071</strain>
    </source>
</reference>
<evidence type="ECO:0000256" key="2">
    <source>
        <dbReference type="SAM" id="Coils"/>
    </source>
</evidence>
<accession>A0AAW0HJR7</accession>
<dbReference type="GO" id="GO:0034501">
    <property type="term" value="P:protein localization to kinetochore"/>
    <property type="evidence" value="ECO:0007669"/>
    <property type="project" value="TreeGrafter"/>
</dbReference>
<comment type="caution">
    <text evidence="4">The sequence shown here is derived from an EMBL/GenBank/DDBJ whole genome shotgun (WGS) entry which is preliminary data.</text>
</comment>
<name>A0AAW0HJR7_MYOGA</name>
<dbReference type="PANTHER" id="PTHR32123">
    <property type="entry name" value="BICD FAMILY-LIKE CARGO ADAPTER"/>
    <property type="match status" value="1"/>
</dbReference>
<organism evidence="4 5">
    <name type="scientific">Myodes glareolus</name>
    <name type="common">Bank vole</name>
    <name type="synonym">Clethrionomys glareolus</name>
    <dbReference type="NCBI Taxonomy" id="447135"/>
    <lineage>
        <taxon>Eukaryota</taxon>
        <taxon>Metazoa</taxon>
        <taxon>Chordata</taxon>
        <taxon>Craniata</taxon>
        <taxon>Vertebrata</taxon>
        <taxon>Euteleostomi</taxon>
        <taxon>Mammalia</taxon>
        <taxon>Eutheria</taxon>
        <taxon>Euarchontoglires</taxon>
        <taxon>Glires</taxon>
        <taxon>Rodentia</taxon>
        <taxon>Myomorpha</taxon>
        <taxon>Muroidea</taxon>
        <taxon>Cricetidae</taxon>
        <taxon>Arvicolinae</taxon>
        <taxon>Myodes</taxon>
    </lineage>
</organism>
<keyword evidence="5" id="KW-1185">Reference proteome</keyword>
<dbReference type="GO" id="GO:0043515">
    <property type="term" value="F:kinetochore binding"/>
    <property type="evidence" value="ECO:0007669"/>
    <property type="project" value="TreeGrafter"/>
</dbReference>
<sequence length="346" mass="40636">MEREITDLQNKLKECEKERSKAAQYGLQLLERQTGLQSQLGKCHEEMMIVTEGNNQEKYALQREAELKNRMLESLSCDCEALKQQKTQPEQLEMQLNRSHRQEVNDQKNKLEKLKVELEEVDDRRVARERQLNSVKVKYQSLKKHNAFTRKQMNKIQLQISTLLRMWGSQTELEQQERLFTILEQKNGEIQHLLGEIKNLEKFNTLYESMESKPSTSASPCSLEDSTYYADLLQLKLGKLNKESTKGEQRMKAMFESRALDIERKLFVNERHLQLSERENIKPRAKLDESKLKYEPKPEKTEAPVLRKRREVLPSDVTAPEETPAASTIREVSRLPLQREERVLPQ</sequence>
<dbReference type="GO" id="GO:0000940">
    <property type="term" value="C:outer kinetochore"/>
    <property type="evidence" value="ECO:0007669"/>
    <property type="project" value="TreeGrafter"/>
</dbReference>
<dbReference type="InterPro" id="IPR051149">
    <property type="entry name" value="Spindly/BICDR_Dynein_Adapter"/>
</dbReference>
<feature type="region of interest" description="Disordered" evidence="3">
    <location>
        <begin position="282"/>
        <end position="333"/>
    </location>
</feature>
<evidence type="ECO:0000256" key="3">
    <source>
        <dbReference type="SAM" id="MobiDB-lite"/>
    </source>
</evidence>
<feature type="compositionally biased region" description="Basic and acidic residues" evidence="3">
    <location>
        <begin position="282"/>
        <end position="302"/>
    </location>
</feature>
<keyword evidence="1 2" id="KW-0175">Coiled coil</keyword>
<dbReference type="Proteomes" id="UP001488838">
    <property type="component" value="Unassembled WGS sequence"/>
</dbReference>
<dbReference type="AlphaFoldDB" id="A0AAW0HJR7"/>
<evidence type="ECO:0008006" key="6">
    <source>
        <dbReference type="Google" id="ProtNLM"/>
    </source>
</evidence>